<accession>A0ACB9WNT9</accession>
<reference evidence="1" key="1">
    <citation type="submission" date="2022-05" db="EMBL/GenBank/DDBJ databases">
        <title>Chromosome-level genome of Chaenocephalus aceratus.</title>
        <authorList>
            <person name="Park H."/>
        </authorList>
    </citation>
    <scope>NUCLEOTIDE SEQUENCE</scope>
    <source>
        <strain evidence="1">KU_202001</strain>
    </source>
</reference>
<dbReference type="Proteomes" id="UP001057452">
    <property type="component" value="Chromosome 14"/>
</dbReference>
<proteinExistence type="predicted"/>
<evidence type="ECO:0000313" key="2">
    <source>
        <dbReference type="Proteomes" id="UP001057452"/>
    </source>
</evidence>
<gene>
    <name evidence="1" type="ORF">KUCAC02_003883</name>
</gene>
<evidence type="ECO:0000313" key="1">
    <source>
        <dbReference type="EMBL" id="KAI4814698.1"/>
    </source>
</evidence>
<organism evidence="1 2">
    <name type="scientific">Chaenocephalus aceratus</name>
    <name type="common">Blackfin icefish</name>
    <name type="synonym">Chaenichthys aceratus</name>
    <dbReference type="NCBI Taxonomy" id="36190"/>
    <lineage>
        <taxon>Eukaryota</taxon>
        <taxon>Metazoa</taxon>
        <taxon>Chordata</taxon>
        <taxon>Craniata</taxon>
        <taxon>Vertebrata</taxon>
        <taxon>Euteleostomi</taxon>
        <taxon>Actinopterygii</taxon>
        <taxon>Neopterygii</taxon>
        <taxon>Teleostei</taxon>
        <taxon>Neoteleostei</taxon>
        <taxon>Acanthomorphata</taxon>
        <taxon>Eupercaria</taxon>
        <taxon>Perciformes</taxon>
        <taxon>Notothenioidei</taxon>
        <taxon>Channichthyidae</taxon>
        <taxon>Chaenocephalus</taxon>
    </lineage>
</organism>
<dbReference type="EMBL" id="CM043798">
    <property type="protein sequence ID" value="KAI4814698.1"/>
    <property type="molecule type" value="Genomic_DNA"/>
</dbReference>
<keyword evidence="2" id="KW-1185">Reference proteome</keyword>
<protein>
    <submittedName>
        <fullName evidence="1">Uncharacterized protein</fullName>
    </submittedName>
</protein>
<comment type="caution">
    <text evidence="1">The sequence shown here is derived from an EMBL/GenBank/DDBJ whole genome shotgun (WGS) entry which is preliminary data.</text>
</comment>
<name>A0ACB9WNT9_CHAAC</name>
<sequence>MAAERTGAALEETDEVHSSDFEFQEHGANIPKRHARVTVKYNRKELQRRLDVEKWIDESLEWLYAGQAKHPVLHRDLSLGSPYMVTVELRGHHLCEKGFGAEKELLFKSQEDTSQLDSEATDRG</sequence>